<dbReference type="AlphaFoldDB" id="A0A0C3BHT7"/>
<evidence type="ECO:0000313" key="2">
    <source>
        <dbReference type="Proteomes" id="UP000054166"/>
    </source>
</evidence>
<reference evidence="2" key="2">
    <citation type="submission" date="2015-01" db="EMBL/GenBank/DDBJ databases">
        <title>Evolutionary Origins and Diversification of the Mycorrhizal Mutualists.</title>
        <authorList>
            <consortium name="DOE Joint Genome Institute"/>
            <consortium name="Mycorrhizal Genomics Consortium"/>
            <person name="Kohler A."/>
            <person name="Kuo A."/>
            <person name="Nagy L.G."/>
            <person name="Floudas D."/>
            <person name="Copeland A."/>
            <person name="Barry K.W."/>
            <person name="Cichocki N."/>
            <person name="Veneault-Fourrey C."/>
            <person name="LaButti K."/>
            <person name="Lindquist E.A."/>
            <person name="Lipzen A."/>
            <person name="Lundell T."/>
            <person name="Morin E."/>
            <person name="Murat C."/>
            <person name="Riley R."/>
            <person name="Ohm R."/>
            <person name="Sun H."/>
            <person name="Tunlid A."/>
            <person name="Henrissat B."/>
            <person name="Grigoriev I.V."/>
            <person name="Hibbett D.S."/>
            <person name="Martin F."/>
        </authorList>
    </citation>
    <scope>NUCLEOTIDE SEQUENCE [LARGE SCALE GENOMIC DNA]</scope>
    <source>
        <strain evidence="2">F 1598</strain>
    </source>
</reference>
<name>A0A0C3BHT7_PILCF</name>
<organism evidence="1 2">
    <name type="scientific">Piloderma croceum (strain F 1598)</name>
    <dbReference type="NCBI Taxonomy" id="765440"/>
    <lineage>
        <taxon>Eukaryota</taxon>
        <taxon>Fungi</taxon>
        <taxon>Dikarya</taxon>
        <taxon>Basidiomycota</taxon>
        <taxon>Agaricomycotina</taxon>
        <taxon>Agaricomycetes</taxon>
        <taxon>Agaricomycetidae</taxon>
        <taxon>Atheliales</taxon>
        <taxon>Atheliaceae</taxon>
        <taxon>Piloderma</taxon>
    </lineage>
</organism>
<protein>
    <submittedName>
        <fullName evidence="1">Uncharacterized protein</fullName>
    </submittedName>
</protein>
<dbReference type="HOGENOM" id="CLU_2776797_0_0_1"/>
<accession>A0A0C3BHT7</accession>
<gene>
    <name evidence="1" type="ORF">PILCRDRAFT_816460</name>
</gene>
<reference evidence="1 2" key="1">
    <citation type="submission" date="2014-04" db="EMBL/GenBank/DDBJ databases">
        <authorList>
            <consortium name="DOE Joint Genome Institute"/>
            <person name="Kuo A."/>
            <person name="Tarkka M."/>
            <person name="Buscot F."/>
            <person name="Kohler A."/>
            <person name="Nagy L.G."/>
            <person name="Floudas D."/>
            <person name="Copeland A."/>
            <person name="Barry K.W."/>
            <person name="Cichocki N."/>
            <person name="Veneault-Fourrey C."/>
            <person name="LaButti K."/>
            <person name="Lindquist E.A."/>
            <person name="Lipzen A."/>
            <person name="Lundell T."/>
            <person name="Morin E."/>
            <person name="Murat C."/>
            <person name="Sun H."/>
            <person name="Tunlid A."/>
            <person name="Henrissat B."/>
            <person name="Grigoriev I.V."/>
            <person name="Hibbett D.S."/>
            <person name="Martin F."/>
            <person name="Nordberg H.P."/>
            <person name="Cantor M.N."/>
            <person name="Hua S.X."/>
        </authorList>
    </citation>
    <scope>NUCLEOTIDE SEQUENCE [LARGE SCALE GENOMIC DNA]</scope>
    <source>
        <strain evidence="1 2">F 1598</strain>
    </source>
</reference>
<dbReference type="InParanoid" id="A0A0C3BHT7"/>
<keyword evidence="2" id="KW-1185">Reference proteome</keyword>
<evidence type="ECO:0000313" key="1">
    <source>
        <dbReference type="EMBL" id="KIM85883.1"/>
    </source>
</evidence>
<dbReference type="EMBL" id="KN832983">
    <property type="protein sequence ID" value="KIM85883.1"/>
    <property type="molecule type" value="Genomic_DNA"/>
</dbReference>
<proteinExistence type="predicted"/>
<sequence>MQVSYSSLHHRVRCILILCRKLFNDLLISLGATLLTTHFITTKTCGLLAAKDTTETLTTVNQVETCWSG</sequence>
<dbReference type="Proteomes" id="UP000054166">
    <property type="component" value="Unassembled WGS sequence"/>
</dbReference>